<dbReference type="GO" id="GO:0004601">
    <property type="term" value="F:peroxidase activity"/>
    <property type="evidence" value="ECO:0007669"/>
    <property type="project" value="UniProtKB-KW"/>
</dbReference>
<proteinExistence type="inferred from homology"/>
<dbReference type="GO" id="GO:0000302">
    <property type="term" value="P:response to reactive oxygen species"/>
    <property type="evidence" value="ECO:0007669"/>
    <property type="project" value="TreeGrafter"/>
</dbReference>
<keyword evidence="2" id="KW-0349">Heme</keyword>
<dbReference type="EC" id="1.11.1.-" evidence="5"/>
<dbReference type="InterPro" id="IPR044831">
    <property type="entry name" value="Ccp1-like"/>
</dbReference>
<sequence length="564" mass="59146">MLLFTILTLSLHFRSSLCDPDANNVYLAEKVLNIERLMLIPGTIDFQVATCAYTNLGPPPGESAYAGDQTAAQWVRTVFHDFVTANVTAGTGGLDASVGFESNRTENAGTVFGDINFIDQTIKGFNLFSSVFISTSDFIALGITEAVLSCDPNSPMIQLRAGRIDATAPGPSGVPGPTDGITSQLAAFARAGFTKAEMITAVACGHTIGGVHNGDFSQIVGTQATIGTDDIDTFDDTPFVFDNIGVKNYLAGTLKAGGPLVTTTDALARSDLGIFTSDSNATVTAMATSQTSFENACFPIFEKMINTVPGTNPLLSDPIGPRTFITMDSRLDLTSTGVLTYSGFFGTYGKTAAPSTVTYEYGTVGGGNTGTKHSDSGVLQSNIINSNAGVPGGATKFPFFGNVTYYNFSDPIYTPTTNSLIVEGGIYSEPINLDLFVVPSLSYQSGTSYLVRAAILTSLLSSSVIHLNATLYYPYGVTSYAYNVGYAQFTQPLSYFTKLGSYTIFSGTIITPAPEFSASSKGGGGSHIDVSLGTTLRSVKANAGATPGVNVFIPCSTSDFPNCP</sequence>
<evidence type="ECO:0000256" key="4">
    <source>
        <dbReference type="RuleBase" id="RU004241"/>
    </source>
</evidence>
<feature type="chain" id="PRO_5014210258" description="Peroxidase" evidence="5">
    <location>
        <begin position="19"/>
        <end position="564"/>
    </location>
</feature>
<dbReference type="GO" id="GO:0042744">
    <property type="term" value="P:hydrogen peroxide catabolic process"/>
    <property type="evidence" value="ECO:0007669"/>
    <property type="project" value="TreeGrafter"/>
</dbReference>
<evidence type="ECO:0000256" key="3">
    <source>
        <dbReference type="ARBA" id="ARBA00023002"/>
    </source>
</evidence>
<dbReference type="Gene3D" id="1.10.520.10">
    <property type="match status" value="1"/>
</dbReference>
<organism evidence="7 8">
    <name type="scientific">Hyaloscypha variabilis (strain UAMH 11265 / GT02V1 / F)</name>
    <name type="common">Meliniomyces variabilis</name>
    <dbReference type="NCBI Taxonomy" id="1149755"/>
    <lineage>
        <taxon>Eukaryota</taxon>
        <taxon>Fungi</taxon>
        <taxon>Dikarya</taxon>
        <taxon>Ascomycota</taxon>
        <taxon>Pezizomycotina</taxon>
        <taxon>Leotiomycetes</taxon>
        <taxon>Helotiales</taxon>
        <taxon>Hyaloscyphaceae</taxon>
        <taxon>Hyaloscypha</taxon>
        <taxon>Hyaloscypha variabilis</taxon>
    </lineage>
</organism>
<keyword evidence="2" id="KW-0479">Metal-binding</keyword>
<dbReference type="AlphaFoldDB" id="A0A2J6RH89"/>
<dbReference type="Gene3D" id="1.10.420.10">
    <property type="entry name" value="Peroxidase, domain 2"/>
    <property type="match status" value="1"/>
</dbReference>
<name>A0A2J6RH89_HYAVF</name>
<protein>
    <recommendedName>
        <fullName evidence="5">Peroxidase</fullName>
        <ecNumber evidence="5">1.11.1.-</ecNumber>
    </recommendedName>
</protein>
<dbReference type="PRINTS" id="PR00458">
    <property type="entry name" value="PEROXIDASE"/>
</dbReference>
<dbReference type="Pfam" id="PF00141">
    <property type="entry name" value="peroxidase"/>
    <property type="match status" value="1"/>
</dbReference>
<gene>
    <name evidence="7" type="ORF">L207DRAFT_567672</name>
</gene>
<evidence type="ECO:0000256" key="1">
    <source>
        <dbReference type="ARBA" id="ARBA00022559"/>
    </source>
</evidence>
<dbReference type="PROSITE" id="PS50873">
    <property type="entry name" value="PEROXIDASE_4"/>
    <property type="match status" value="1"/>
</dbReference>
<keyword evidence="3 5" id="KW-0560">Oxidoreductase</keyword>
<dbReference type="InterPro" id="IPR002016">
    <property type="entry name" value="Haem_peroxidase"/>
</dbReference>
<feature type="domain" description="Plant heme peroxidase family profile" evidence="6">
    <location>
        <begin position="70"/>
        <end position="380"/>
    </location>
</feature>
<keyword evidence="8" id="KW-1185">Reference proteome</keyword>
<dbReference type="SUPFAM" id="SSF48113">
    <property type="entry name" value="Heme-dependent peroxidases"/>
    <property type="match status" value="1"/>
</dbReference>
<dbReference type="InterPro" id="IPR010255">
    <property type="entry name" value="Haem_peroxidase_sf"/>
</dbReference>
<dbReference type="GO" id="GO:0046872">
    <property type="term" value="F:metal ion binding"/>
    <property type="evidence" value="ECO:0007669"/>
    <property type="project" value="UniProtKB-UniRule"/>
</dbReference>
<dbReference type="STRING" id="1149755.A0A2J6RH89"/>
<comment type="similarity">
    <text evidence="4">Belongs to the peroxidase family.</text>
</comment>
<keyword evidence="2" id="KW-0408">Iron</keyword>
<dbReference type="GO" id="GO:0020037">
    <property type="term" value="F:heme binding"/>
    <property type="evidence" value="ECO:0007669"/>
    <property type="project" value="UniProtKB-UniRule"/>
</dbReference>
<keyword evidence="5" id="KW-0732">Signal</keyword>
<evidence type="ECO:0000313" key="7">
    <source>
        <dbReference type="EMBL" id="PMD37880.1"/>
    </source>
</evidence>
<keyword evidence="1 5" id="KW-0575">Peroxidase</keyword>
<evidence type="ECO:0000313" key="8">
    <source>
        <dbReference type="Proteomes" id="UP000235786"/>
    </source>
</evidence>
<evidence type="ECO:0000256" key="5">
    <source>
        <dbReference type="RuleBase" id="RU363051"/>
    </source>
</evidence>
<dbReference type="GO" id="GO:0034599">
    <property type="term" value="P:cellular response to oxidative stress"/>
    <property type="evidence" value="ECO:0007669"/>
    <property type="project" value="InterPro"/>
</dbReference>
<accession>A0A2J6RH89</accession>
<evidence type="ECO:0000259" key="6">
    <source>
        <dbReference type="PROSITE" id="PS50873"/>
    </source>
</evidence>
<dbReference type="OrthoDB" id="5985073at2759"/>
<dbReference type="PANTHER" id="PTHR31356:SF53">
    <property type="entry name" value="HEME PEROXIDASE"/>
    <property type="match status" value="1"/>
</dbReference>
<dbReference type="EMBL" id="KZ613948">
    <property type="protein sequence ID" value="PMD37880.1"/>
    <property type="molecule type" value="Genomic_DNA"/>
</dbReference>
<feature type="signal peptide" evidence="5">
    <location>
        <begin position="1"/>
        <end position="18"/>
    </location>
</feature>
<dbReference type="Proteomes" id="UP000235786">
    <property type="component" value="Unassembled WGS sequence"/>
</dbReference>
<evidence type="ECO:0000256" key="2">
    <source>
        <dbReference type="ARBA" id="ARBA00022617"/>
    </source>
</evidence>
<reference evidence="7 8" key="1">
    <citation type="submission" date="2016-04" db="EMBL/GenBank/DDBJ databases">
        <title>A degradative enzymes factory behind the ericoid mycorrhizal symbiosis.</title>
        <authorList>
            <consortium name="DOE Joint Genome Institute"/>
            <person name="Martino E."/>
            <person name="Morin E."/>
            <person name="Grelet G."/>
            <person name="Kuo A."/>
            <person name="Kohler A."/>
            <person name="Daghino S."/>
            <person name="Barry K."/>
            <person name="Choi C."/>
            <person name="Cichocki N."/>
            <person name="Clum A."/>
            <person name="Copeland A."/>
            <person name="Hainaut M."/>
            <person name="Haridas S."/>
            <person name="Labutti K."/>
            <person name="Lindquist E."/>
            <person name="Lipzen A."/>
            <person name="Khouja H.-R."/>
            <person name="Murat C."/>
            <person name="Ohm R."/>
            <person name="Olson A."/>
            <person name="Spatafora J."/>
            <person name="Veneault-Fourrey C."/>
            <person name="Henrissat B."/>
            <person name="Grigoriev I."/>
            <person name="Martin F."/>
            <person name="Perotto S."/>
        </authorList>
    </citation>
    <scope>NUCLEOTIDE SEQUENCE [LARGE SCALE GENOMIC DNA]</scope>
    <source>
        <strain evidence="7 8">F</strain>
    </source>
</reference>
<dbReference type="PANTHER" id="PTHR31356">
    <property type="entry name" value="THYLAKOID LUMENAL 29 KDA PROTEIN, CHLOROPLASTIC-RELATED"/>
    <property type="match status" value="1"/>
</dbReference>